<comment type="caution">
    <text evidence="3">The sequence shown here is derived from an EMBL/GenBank/DDBJ whole genome shotgun (WGS) entry which is preliminary data.</text>
</comment>
<keyword evidence="4" id="KW-1185">Reference proteome</keyword>
<sequence length="377" mass="42450">MDSKLNKRARKAKTQSYRKTKKAKVDNLCSDLCDDILFSTLSLLPLRSLGQAACVSKTWRRWVSEIGLKKPPEPMLGGLFYEYETLDTMMTGYAPLPPCNDGDGAIMTNPASNSIMKILSCCHGLILCIDNNSPNEYRIINPLVTQTIVLPRSTCHSHSPNVTLVLDPSKLPNYEIVCLITDVNNTIVGVDVFLSKTSKWEELELTIDDLYCEDGEISFLNGTLYALAMKNSEGVLFTYNIMDKIAQVISLPCQGLWDEKPNCLGVSQGCLRFSAYDLVEGDDFVQHLIWELEGQDLWVLKHRLGPLDYQLLAFHPDLNAVFFHSIDEEQHNILALNLTDMEWRRVCTFYDGNEVDVVGMSFFPISQSLLNPAHLGR</sequence>
<accession>A0AAV9ENQ0</accession>
<dbReference type="SUPFAM" id="SSF81383">
    <property type="entry name" value="F-box domain"/>
    <property type="match status" value="1"/>
</dbReference>
<name>A0AAV9ENQ0_ACOCL</name>
<dbReference type="InterPro" id="IPR017451">
    <property type="entry name" value="F-box-assoc_interact_dom"/>
</dbReference>
<dbReference type="NCBIfam" id="TIGR01640">
    <property type="entry name" value="F_box_assoc_1"/>
    <property type="match status" value="1"/>
</dbReference>
<dbReference type="InterPro" id="IPR036047">
    <property type="entry name" value="F-box-like_dom_sf"/>
</dbReference>
<dbReference type="AlphaFoldDB" id="A0AAV9ENQ0"/>
<reference evidence="3" key="1">
    <citation type="journal article" date="2023" name="Nat. Commun.">
        <title>Diploid and tetraploid genomes of Acorus and the evolution of monocots.</title>
        <authorList>
            <person name="Ma L."/>
            <person name="Liu K.W."/>
            <person name="Li Z."/>
            <person name="Hsiao Y.Y."/>
            <person name="Qi Y."/>
            <person name="Fu T."/>
            <person name="Tang G.D."/>
            <person name="Zhang D."/>
            <person name="Sun W.H."/>
            <person name="Liu D.K."/>
            <person name="Li Y."/>
            <person name="Chen G.Z."/>
            <person name="Liu X.D."/>
            <person name="Liao X.Y."/>
            <person name="Jiang Y.T."/>
            <person name="Yu X."/>
            <person name="Hao Y."/>
            <person name="Huang J."/>
            <person name="Zhao X.W."/>
            <person name="Ke S."/>
            <person name="Chen Y.Y."/>
            <person name="Wu W.L."/>
            <person name="Hsu J.L."/>
            <person name="Lin Y.F."/>
            <person name="Huang M.D."/>
            <person name="Li C.Y."/>
            <person name="Huang L."/>
            <person name="Wang Z.W."/>
            <person name="Zhao X."/>
            <person name="Zhong W.Y."/>
            <person name="Peng D.H."/>
            <person name="Ahmad S."/>
            <person name="Lan S."/>
            <person name="Zhang J.S."/>
            <person name="Tsai W.C."/>
            <person name="Van de Peer Y."/>
            <person name="Liu Z.J."/>
        </authorList>
    </citation>
    <scope>NUCLEOTIDE SEQUENCE</scope>
    <source>
        <strain evidence="3">CP</strain>
    </source>
</reference>
<gene>
    <name evidence="3" type="ORF">QJS10_CPA06g02078</name>
</gene>
<organism evidence="3 4">
    <name type="scientific">Acorus calamus</name>
    <name type="common">Sweet flag</name>
    <dbReference type="NCBI Taxonomy" id="4465"/>
    <lineage>
        <taxon>Eukaryota</taxon>
        <taxon>Viridiplantae</taxon>
        <taxon>Streptophyta</taxon>
        <taxon>Embryophyta</taxon>
        <taxon>Tracheophyta</taxon>
        <taxon>Spermatophyta</taxon>
        <taxon>Magnoliopsida</taxon>
        <taxon>Liliopsida</taxon>
        <taxon>Acoraceae</taxon>
        <taxon>Acorus</taxon>
    </lineage>
</organism>
<feature type="domain" description="F-box associated beta-propeller type 3" evidence="2">
    <location>
        <begin position="108"/>
        <end position="255"/>
    </location>
</feature>
<proteinExistence type="predicted"/>
<dbReference type="InterPro" id="IPR001810">
    <property type="entry name" value="F-box_dom"/>
</dbReference>
<evidence type="ECO:0008006" key="5">
    <source>
        <dbReference type="Google" id="ProtNLM"/>
    </source>
</evidence>
<feature type="domain" description="F-box" evidence="1">
    <location>
        <begin position="30"/>
        <end position="68"/>
    </location>
</feature>
<evidence type="ECO:0000313" key="4">
    <source>
        <dbReference type="Proteomes" id="UP001180020"/>
    </source>
</evidence>
<dbReference type="PANTHER" id="PTHR35546">
    <property type="entry name" value="F-BOX PROTEIN INTERACTION DOMAIN PROTEIN-RELATED"/>
    <property type="match status" value="1"/>
</dbReference>
<dbReference type="Pfam" id="PF08268">
    <property type="entry name" value="FBA_3"/>
    <property type="match status" value="1"/>
</dbReference>
<dbReference type="InterPro" id="IPR013187">
    <property type="entry name" value="F-box-assoc_dom_typ3"/>
</dbReference>
<dbReference type="Proteomes" id="UP001180020">
    <property type="component" value="Unassembled WGS sequence"/>
</dbReference>
<dbReference type="InterPro" id="IPR055290">
    <property type="entry name" value="At3g26010-like"/>
</dbReference>
<dbReference type="Pfam" id="PF00646">
    <property type="entry name" value="F-box"/>
    <property type="match status" value="1"/>
</dbReference>
<dbReference type="Gene3D" id="1.20.1280.50">
    <property type="match status" value="1"/>
</dbReference>
<dbReference type="PANTHER" id="PTHR35546:SF130">
    <property type="entry name" value="EXPRESSED PROTEIN"/>
    <property type="match status" value="1"/>
</dbReference>
<evidence type="ECO:0000313" key="3">
    <source>
        <dbReference type="EMBL" id="KAK1313717.1"/>
    </source>
</evidence>
<reference evidence="3" key="2">
    <citation type="submission" date="2023-06" db="EMBL/GenBank/DDBJ databases">
        <authorList>
            <person name="Ma L."/>
            <person name="Liu K.-W."/>
            <person name="Li Z."/>
            <person name="Hsiao Y.-Y."/>
            <person name="Qi Y."/>
            <person name="Fu T."/>
            <person name="Tang G."/>
            <person name="Zhang D."/>
            <person name="Sun W.-H."/>
            <person name="Liu D.-K."/>
            <person name="Li Y."/>
            <person name="Chen G.-Z."/>
            <person name="Liu X.-D."/>
            <person name="Liao X.-Y."/>
            <person name="Jiang Y.-T."/>
            <person name="Yu X."/>
            <person name="Hao Y."/>
            <person name="Huang J."/>
            <person name="Zhao X.-W."/>
            <person name="Ke S."/>
            <person name="Chen Y.-Y."/>
            <person name="Wu W.-L."/>
            <person name="Hsu J.-L."/>
            <person name="Lin Y.-F."/>
            <person name="Huang M.-D."/>
            <person name="Li C.-Y."/>
            <person name="Huang L."/>
            <person name="Wang Z.-W."/>
            <person name="Zhao X."/>
            <person name="Zhong W.-Y."/>
            <person name="Peng D.-H."/>
            <person name="Ahmad S."/>
            <person name="Lan S."/>
            <person name="Zhang J.-S."/>
            <person name="Tsai W.-C."/>
            <person name="Van De Peer Y."/>
            <person name="Liu Z.-J."/>
        </authorList>
    </citation>
    <scope>NUCLEOTIDE SEQUENCE</scope>
    <source>
        <strain evidence="3">CP</strain>
        <tissue evidence="3">Leaves</tissue>
    </source>
</reference>
<evidence type="ECO:0000259" key="1">
    <source>
        <dbReference type="Pfam" id="PF00646"/>
    </source>
</evidence>
<evidence type="ECO:0000259" key="2">
    <source>
        <dbReference type="Pfam" id="PF08268"/>
    </source>
</evidence>
<protein>
    <recommendedName>
        <fullName evidence="5">F-box domain-containing protein</fullName>
    </recommendedName>
</protein>
<dbReference type="EMBL" id="JAUJYO010000006">
    <property type="protein sequence ID" value="KAK1313717.1"/>
    <property type="molecule type" value="Genomic_DNA"/>
</dbReference>